<feature type="region of interest" description="Disordered" evidence="2">
    <location>
        <begin position="1"/>
        <end position="34"/>
    </location>
</feature>
<feature type="compositionally biased region" description="Low complexity" evidence="2">
    <location>
        <begin position="237"/>
        <end position="258"/>
    </location>
</feature>
<feature type="region of interest" description="Disordered" evidence="2">
    <location>
        <begin position="57"/>
        <end position="79"/>
    </location>
</feature>
<feature type="region of interest" description="Disordered" evidence="2">
    <location>
        <begin position="610"/>
        <end position="643"/>
    </location>
</feature>
<evidence type="ECO:0000256" key="2">
    <source>
        <dbReference type="SAM" id="MobiDB-lite"/>
    </source>
</evidence>
<dbReference type="EMBL" id="ADBJ01000030">
    <property type="protein sequence ID" value="EFA80538.1"/>
    <property type="molecule type" value="Genomic_DNA"/>
</dbReference>
<evidence type="ECO:0000313" key="5">
    <source>
        <dbReference type="Proteomes" id="UP000001396"/>
    </source>
</evidence>
<keyword evidence="5" id="KW-1185">Reference proteome</keyword>
<gene>
    <name evidence="4" type="ORF">PPL_06576</name>
</gene>
<evidence type="ECO:0000313" key="4">
    <source>
        <dbReference type="EMBL" id="EFA80538.1"/>
    </source>
</evidence>
<dbReference type="OMA" id="NHPINNL"/>
<feature type="region of interest" description="Disordered" evidence="2">
    <location>
        <begin position="225"/>
        <end position="327"/>
    </location>
</feature>
<feature type="region of interest" description="Disordered" evidence="2">
    <location>
        <begin position="154"/>
        <end position="176"/>
    </location>
</feature>
<feature type="compositionally biased region" description="Low complexity" evidence="2">
    <location>
        <begin position="62"/>
        <end position="79"/>
    </location>
</feature>
<feature type="region of interest" description="Disordered" evidence="2">
    <location>
        <begin position="116"/>
        <end position="137"/>
    </location>
</feature>
<keyword evidence="3" id="KW-0472">Membrane</keyword>
<keyword evidence="1" id="KW-0175">Coiled coil</keyword>
<feature type="region of interest" description="Disordered" evidence="2">
    <location>
        <begin position="473"/>
        <end position="511"/>
    </location>
</feature>
<dbReference type="RefSeq" id="XP_020432658.1">
    <property type="nucleotide sequence ID" value="XM_020577430.1"/>
</dbReference>
<feature type="compositionally biased region" description="Low complexity" evidence="2">
    <location>
        <begin position="271"/>
        <end position="312"/>
    </location>
</feature>
<evidence type="ECO:0000256" key="3">
    <source>
        <dbReference type="SAM" id="Phobius"/>
    </source>
</evidence>
<organism evidence="4 5">
    <name type="scientific">Heterostelium pallidum (strain ATCC 26659 / Pp 5 / PN500)</name>
    <name type="common">Cellular slime mold</name>
    <name type="synonym">Polysphondylium pallidum</name>
    <dbReference type="NCBI Taxonomy" id="670386"/>
    <lineage>
        <taxon>Eukaryota</taxon>
        <taxon>Amoebozoa</taxon>
        <taxon>Evosea</taxon>
        <taxon>Eumycetozoa</taxon>
        <taxon>Dictyostelia</taxon>
        <taxon>Acytosteliales</taxon>
        <taxon>Acytosteliaceae</taxon>
        <taxon>Heterostelium</taxon>
    </lineage>
</organism>
<feature type="compositionally biased region" description="Low complexity" evidence="2">
    <location>
        <begin position="9"/>
        <end position="34"/>
    </location>
</feature>
<comment type="caution">
    <text evidence="4">The sequence shown here is derived from an EMBL/GenBank/DDBJ whole genome shotgun (WGS) entry which is preliminary data.</text>
</comment>
<dbReference type="GeneID" id="31362058"/>
<accession>D3BDJ3</accession>
<feature type="transmembrane region" description="Helical" evidence="3">
    <location>
        <begin position="907"/>
        <end position="929"/>
    </location>
</feature>
<dbReference type="InParanoid" id="D3BDJ3"/>
<name>D3BDJ3_HETP5</name>
<keyword evidence="3" id="KW-0812">Transmembrane</keyword>
<proteinExistence type="predicted"/>
<reference evidence="4 5" key="1">
    <citation type="journal article" date="2011" name="Genome Res.">
        <title>Phylogeny-wide analysis of social amoeba genomes highlights ancient origins for complex intercellular communication.</title>
        <authorList>
            <person name="Heidel A.J."/>
            <person name="Lawal H.M."/>
            <person name="Felder M."/>
            <person name="Schilde C."/>
            <person name="Helps N.R."/>
            <person name="Tunggal B."/>
            <person name="Rivero F."/>
            <person name="John U."/>
            <person name="Schleicher M."/>
            <person name="Eichinger L."/>
            <person name="Platzer M."/>
            <person name="Noegel A.A."/>
            <person name="Schaap P."/>
            <person name="Gloeckner G."/>
        </authorList>
    </citation>
    <scope>NUCLEOTIDE SEQUENCE [LARGE SCALE GENOMIC DNA]</scope>
    <source>
        <strain evidence="5">ATCC 26659 / Pp 5 / PN500</strain>
    </source>
</reference>
<evidence type="ECO:0000256" key="1">
    <source>
        <dbReference type="SAM" id="Coils"/>
    </source>
</evidence>
<feature type="coiled-coil region" evidence="1">
    <location>
        <begin position="818"/>
        <end position="877"/>
    </location>
</feature>
<keyword evidence="3" id="KW-1133">Transmembrane helix</keyword>
<dbReference type="STRING" id="670386.D3BDJ3"/>
<dbReference type="AlphaFoldDB" id="D3BDJ3"/>
<protein>
    <submittedName>
        <fullName evidence="4">Uncharacterized protein</fullName>
    </submittedName>
</protein>
<feature type="compositionally biased region" description="Polar residues" evidence="2">
    <location>
        <begin position="313"/>
        <end position="327"/>
    </location>
</feature>
<dbReference type="Proteomes" id="UP000001396">
    <property type="component" value="Unassembled WGS sequence"/>
</dbReference>
<sequence length="938" mass="106443">MEVKDANKQHQQQQQQNNVSNNNINSTSNTSSTTSILTSFTTTSTTNNNLISKDSKLDLETNNNNNNNNNNNSNIVNSINNTPTKQLLIAELDSSTTHPGITPPLKSSELRLSELNSSDISTDSSNNNSHSSIYSSTASSTSSSLFSSLPAGSSFQTLHQHQQNQQQQQLFQSQRSLNRRSFDPASISSLNLINSGATTPPSKLARTLSSIALLSNKKKENYSRHTFPGGHLNHHNSYSPSSGVEGVGSASGSKVSDSIPLDINSLVNSGTTATSTTTKLTTATSNTNNNNNTQKINNNNNNNNKNNNNINKYQPTTPVNTSSFQSNDDSIDQISPHFTRRPSSLIVGAFPAMTPQQQQQLDFETNGRTTPDEELSEQNKFYKRIEENPDGFITIQEIRSILSCYDTDAIDQIISGIPFENGICLNRDFLELVQEFQQTSQYEDADLMFEVDDYDTKNHPINNLMDFKVEDIEQQQQQQQQRINSTTSITLGDDSDGGSEADSSNNTSSVGYLQKPRRFDFSIPPSYGEFVDNGSVNGSGISSREYLEMQSELNKLKNEAGLKDIEVKKRIKLEEDLHLLQAEITTKEEENTKLRRENQNLSKIDKRHKELSNELEKSKERDNKSKAEIDKLKKRNQRNDDELKKIKNEKDVIQQREEDALKTVEEKETDIKRLKRDNQKLENLLKELEENYQLSNQHILELKQKEEQYMVQHQNNQSNQQAINEFSSKLRTLHSLFSDSTFAFVEQINHSQQFALQMIDSIDHLSQSIISSNKQEHNSNNNINSNNILEVKQVIKLLKSKLPKMPEDLLIDKSNDNDEQYQNATQNLDDTMKRLNEKWKQLHDNLVQWKKTKQMENLQQRQEIEESKKIIKQLLTKQSEPQLLANTDSTIVYEKQPSLWYSSSKHFFALLGLVMVLYLLLSLAIAYVIPPQQYLQPS</sequence>